<gene>
    <name evidence="1" type="ORF">KTC_11560</name>
</gene>
<reference evidence="1" key="1">
    <citation type="submission" date="2018-12" db="EMBL/GenBank/DDBJ databases">
        <title>Novel natural products biosynthetic potential of the class Ktedonobacteria.</title>
        <authorList>
            <person name="Zheng Y."/>
            <person name="Saitou A."/>
            <person name="Wang C.M."/>
            <person name="Toyoda A."/>
            <person name="Minakuchi Y."/>
            <person name="Sekiguchi Y."/>
            <person name="Ueda K."/>
            <person name="Takano H."/>
            <person name="Sakai Y."/>
            <person name="Yokota A."/>
            <person name="Yabe S."/>
        </authorList>
    </citation>
    <scope>NUCLEOTIDE SEQUENCE</scope>
    <source>
        <strain evidence="1">COM3</strain>
    </source>
</reference>
<dbReference type="AlphaFoldDB" id="A0A455SJT6"/>
<organism evidence="1">
    <name type="scientific">Thermosporothrix sp. COM3</name>
    <dbReference type="NCBI Taxonomy" id="2490863"/>
    <lineage>
        <taxon>Bacteria</taxon>
        <taxon>Bacillati</taxon>
        <taxon>Chloroflexota</taxon>
        <taxon>Ktedonobacteria</taxon>
        <taxon>Ktedonobacterales</taxon>
        <taxon>Thermosporotrichaceae</taxon>
        <taxon>Thermosporothrix</taxon>
    </lineage>
</organism>
<sequence length="98" mass="10784">MRFEAALLSLTSNGQVRLTKSQRSLIGVRRRSGNQRGYGLWMSRLLVCGLGKTSLHLWQIEEIIVLASHDIGKPGQVCDDGTVAILTIQSHRSPTQGN</sequence>
<accession>A0A455SJT6</accession>
<dbReference type="EMBL" id="AP019376">
    <property type="protein sequence ID" value="BBH86405.1"/>
    <property type="molecule type" value="Genomic_DNA"/>
</dbReference>
<protein>
    <submittedName>
        <fullName evidence="1">Uncharacterized protein</fullName>
    </submittedName>
</protein>
<name>A0A455SJT6_9CHLR</name>
<proteinExistence type="predicted"/>
<evidence type="ECO:0000313" key="1">
    <source>
        <dbReference type="EMBL" id="BBH86405.1"/>
    </source>
</evidence>